<dbReference type="AlphaFoldDB" id="A0AAQ3UQQ1"/>
<dbReference type="PANTHER" id="PTHR19446">
    <property type="entry name" value="REVERSE TRANSCRIPTASES"/>
    <property type="match status" value="1"/>
</dbReference>
<dbReference type="EMBL" id="CP144754">
    <property type="protein sequence ID" value="WVZ95839.1"/>
    <property type="molecule type" value="Genomic_DNA"/>
</dbReference>
<organism evidence="1 2">
    <name type="scientific">Paspalum notatum var. saurae</name>
    <dbReference type="NCBI Taxonomy" id="547442"/>
    <lineage>
        <taxon>Eukaryota</taxon>
        <taxon>Viridiplantae</taxon>
        <taxon>Streptophyta</taxon>
        <taxon>Embryophyta</taxon>
        <taxon>Tracheophyta</taxon>
        <taxon>Spermatophyta</taxon>
        <taxon>Magnoliopsida</taxon>
        <taxon>Liliopsida</taxon>
        <taxon>Poales</taxon>
        <taxon>Poaceae</taxon>
        <taxon>PACMAD clade</taxon>
        <taxon>Panicoideae</taxon>
        <taxon>Andropogonodae</taxon>
        <taxon>Paspaleae</taxon>
        <taxon>Paspalinae</taxon>
        <taxon>Paspalum</taxon>
    </lineage>
</organism>
<dbReference type="Proteomes" id="UP001341281">
    <property type="component" value="Chromosome 10"/>
</dbReference>
<proteinExistence type="predicted"/>
<keyword evidence="2" id="KW-1185">Reference proteome</keyword>
<protein>
    <recommendedName>
        <fullName evidence="3">Reverse transcriptase domain-containing protein</fullName>
    </recommendedName>
</protein>
<dbReference type="Gene3D" id="3.80.10.10">
    <property type="entry name" value="Ribonuclease Inhibitor"/>
    <property type="match status" value="1"/>
</dbReference>
<dbReference type="InterPro" id="IPR036691">
    <property type="entry name" value="Endo/exonu/phosph_ase_sf"/>
</dbReference>
<evidence type="ECO:0008006" key="3">
    <source>
        <dbReference type="Google" id="ProtNLM"/>
    </source>
</evidence>
<dbReference type="InterPro" id="IPR001611">
    <property type="entry name" value="Leu-rich_rpt"/>
</dbReference>
<dbReference type="Pfam" id="PF00560">
    <property type="entry name" value="LRR_1"/>
    <property type="match status" value="1"/>
</dbReference>
<dbReference type="InterPro" id="IPR032675">
    <property type="entry name" value="LRR_dom_sf"/>
</dbReference>
<dbReference type="PROSITE" id="PS51450">
    <property type="entry name" value="LRR"/>
    <property type="match status" value="1"/>
</dbReference>
<reference evidence="1 2" key="1">
    <citation type="submission" date="2024-02" db="EMBL/GenBank/DDBJ databases">
        <title>High-quality chromosome-scale genome assembly of Pensacola bahiagrass (Paspalum notatum Flugge var. saurae).</title>
        <authorList>
            <person name="Vega J.M."/>
            <person name="Podio M."/>
            <person name="Orjuela J."/>
            <person name="Siena L.A."/>
            <person name="Pessino S.C."/>
            <person name="Combes M.C."/>
            <person name="Mariac C."/>
            <person name="Albertini E."/>
            <person name="Pupilli F."/>
            <person name="Ortiz J.P.A."/>
            <person name="Leblanc O."/>
        </authorList>
    </citation>
    <scope>NUCLEOTIDE SEQUENCE [LARGE SCALE GENOMIC DNA]</scope>
    <source>
        <strain evidence="1">R1</strain>
        <tissue evidence="1">Leaf</tissue>
    </source>
</reference>
<accession>A0AAQ3UQQ1</accession>
<evidence type="ECO:0000313" key="1">
    <source>
        <dbReference type="EMBL" id="WVZ95839.1"/>
    </source>
</evidence>
<gene>
    <name evidence="1" type="ORF">U9M48_041553</name>
</gene>
<dbReference type="SUPFAM" id="SSF52058">
    <property type="entry name" value="L domain-like"/>
    <property type="match status" value="1"/>
</dbReference>
<name>A0AAQ3UQQ1_PASNO</name>
<evidence type="ECO:0000313" key="2">
    <source>
        <dbReference type="Proteomes" id="UP001341281"/>
    </source>
</evidence>
<dbReference type="SUPFAM" id="SSF56219">
    <property type="entry name" value="DNase I-like"/>
    <property type="match status" value="1"/>
</dbReference>
<sequence>MSGGRSQTCLYNDSLSFLIKGQVLDYTESASFIKSIDLSYNSGNIPYEIGNLQSLESLDLSDNQLSGRIPSGNQLDTLMADDPASMYIGNPGLCGHPLPKTIDQLVVIELPLLDCLYTWSNNRTNPILARLDRAFINLPFSDAFPSTSLTSRIRPTSDHKTLVVTIQTSVPRSHMFRFENAWLKHPRFLDSVLPSWHGQHQRGDAAARLADGLKAVCGAARLRARHNRASPSTIPNCKFIILLLDVLEEGRSLSHSEFQVRELAWERLARAIRERAAYLKQRSKHRAIRKANANTAFHHAYATQHRRRNQIHSMEVAGELLSEHNEISTAVTGYYHSIMGSASTPTWQFDLGLLYSQHPPVELNLEQAFTEAEALEAVRAMYCNSAPGPDGFGPSFYKAAWATVKGEVMGMLAGFHSGEVQLEQINRSYMILLPKKPGAVKVENFRPICLQNCSVKVASKILTTLLQRVIPKLIDLDQTGFFKGRSISENFVYALELVQQCHKRKVPRSY</sequence>